<sequence length="420" mass="48572">MIPGPHLRQQLRCADVTVPVLFSTAMWTRLKTGQVVDLAWLKQQEIMCCACPEAKKDKTNTLCLFTTRACHSNNNKKVVMIAHLERELRRHMEIKAIYKATLDRMQEYQRYWLHTAKENGLSDLISKFQQISPRTSADSFPKTSPMQLPATTWNPNLAAIADQAKQHGWYIEPNEIELRELVGRGSTADIYRGMWRGLDVAVKCINSGFFQSNRNCQTWFAQELETLSHQRHPFVLRLMGACFDLPDKGWVVTEFLSRRTLKEWLHGQSERQRQRLIPLPPLEERIDKGLEIAQAMQYLHDQKLKMFFSPGTYVYMAPEVIRCEPYSEKVDVYSFSIILNELITGQFPYIEYDYGPTKIALKVGETRLRPALPEKCSQLEELTDLILQSWDENPQNRPSFATITCSLRNIREKIVESVGG</sequence>
<dbReference type="InterPro" id="IPR017441">
    <property type="entry name" value="Protein_kinase_ATP_BS"/>
</dbReference>
<evidence type="ECO:0000256" key="1">
    <source>
        <dbReference type="PROSITE-ProRule" id="PRU10141"/>
    </source>
</evidence>
<name>A0A3S3MU00_9MAGN</name>
<accession>A0A3S3MU00</accession>
<dbReference type="Proteomes" id="UP000283530">
    <property type="component" value="Unassembled WGS sequence"/>
</dbReference>
<comment type="caution">
    <text evidence="3">The sequence shown here is derived from an EMBL/GenBank/DDBJ whole genome shotgun (WGS) entry which is preliminary data.</text>
</comment>
<keyword evidence="4" id="KW-1185">Reference proteome</keyword>
<dbReference type="InterPro" id="IPR001245">
    <property type="entry name" value="Ser-Thr/Tyr_kinase_cat_dom"/>
</dbReference>
<evidence type="ECO:0000313" key="3">
    <source>
        <dbReference type="EMBL" id="RWR79512.1"/>
    </source>
</evidence>
<dbReference type="PROSITE" id="PS50011">
    <property type="entry name" value="PROTEIN_KINASE_DOM"/>
    <property type="match status" value="1"/>
</dbReference>
<dbReference type="Gene3D" id="1.10.510.10">
    <property type="entry name" value="Transferase(Phosphotransferase) domain 1"/>
    <property type="match status" value="2"/>
</dbReference>
<proteinExistence type="predicted"/>
<dbReference type="STRING" id="337451.A0A3S3MU00"/>
<dbReference type="PANTHER" id="PTHR44329">
    <property type="entry name" value="SERINE/THREONINE-PROTEIN KINASE TNNI3K-RELATED"/>
    <property type="match status" value="1"/>
</dbReference>
<dbReference type="Pfam" id="PF07714">
    <property type="entry name" value="PK_Tyr_Ser-Thr"/>
    <property type="match status" value="2"/>
</dbReference>
<keyword evidence="3" id="KW-0675">Receptor</keyword>
<reference evidence="3 4" key="1">
    <citation type="journal article" date="2019" name="Nat. Plants">
        <title>Stout camphor tree genome fills gaps in understanding of flowering plant genome evolution.</title>
        <authorList>
            <person name="Chaw S.M."/>
            <person name="Liu Y.C."/>
            <person name="Wu Y.W."/>
            <person name="Wang H.Y."/>
            <person name="Lin C.I."/>
            <person name="Wu C.S."/>
            <person name="Ke H.M."/>
            <person name="Chang L.Y."/>
            <person name="Hsu C.Y."/>
            <person name="Yang H.T."/>
            <person name="Sudianto E."/>
            <person name="Hsu M.H."/>
            <person name="Wu K.P."/>
            <person name="Wang L.N."/>
            <person name="Leebens-Mack J.H."/>
            <person name="Tsai I.J."/>
        </authorList>
    </citation>
    <scope>NUCLEOTIDE SEQUENCE [LARGE SCALE GENOMIC DNA]</scope>
    <source>
        <strain evidence="4">cv. Chaw 1501</strain>
        <tissue evidence="3">Young leaves</tissue>
    </source>
</reference>
<dbReference type="InterPro" id="IPR051681">
    <property type="entry name" value="Ser/Thr_Kinases-Pseudokinases"/>
</dbReference>
<keyword evidence="3" id="KW-0418">Kinase</keyword>
<dbReference type="SUPFAM" id="SSF56112">
    <property type="entry name" value="Protein kinase-like (PK-like)"/>
    <property type="match status" value="1"/>
</dbReference>
<dbReference type="GO" id="GO:0004674">
    <property type="term" value="F:protein serine/threonine kinase activity"/>
    <property type="evidence" value="ECO:0007669"/>
    <property type="project" value="TreeGrafter"/>
</dbReference>
<dbReference type="PANTHER" id="PTHR44329:SF11">
    <property type="entry name" value="OS09G0443600 PROTEIN"/>
    <property type="match status" value="1"/>
</dbReference>
<keyword evidence="1" id="KW-0067">ATP-binding</keyword>
<dbReference type="InterPro" id="IPR000719">
    <property type="entry name" value="Prot_kinase_dom"/>
</dbReference>
<feature type="binding site" evidence="1">
    <location>
        <position position="203"/>
    </location>
    <ligand>
        <name>ATP</name>
        <dbReference type="ChEBI" id="CHEBI:30616"/>
    </ligand>
</feature>
<keyword evidence="1" id="KW-0547">Nucleotide-binding</keyword>
<dbReference type="GO" id="GO:0005524">
    <property type="term" value="F:ATP binding"/>
    <property type="evidence" value="ECO:0007669"/>
    <property type="project" value="UniProtKB-UniRule"/>
</dbReference>
<protein>
    <submittedName>
        <fullName evidence="3">Putative serine/threonine-protein kinase/receptor R831</fullName>
    </submittedName>
</protein>
<evidence type="ECO:0000313" key="4">
    <source>
        <dbReference type="Proteomes" id="UP000283530"/>
    </source>
</evidence>
<organism evidence="3 4">
    <name type="scientific">Cinnamomum micranthum f. kanehirae</name>
    <dbReference type="NCBI Taxonomy" id="337451"/>
    <lineage>
        <taxon>Eukaryota</taxon>
        <taxon>Viridiplantae</taxon>
        <taxon>Streptophyta</taxon>
        <taxon>Embryophyta</taxon>
        <taxon>Tracheophyta</taxon>
        <taxon>Spermatophyta</taxon>
        <taxon>Magnoliopsida</taxon>
        <taxon>Magnoliidae</taxon>
        <taxon>Laurales</taxon>
        <taxon>Lauraceae</taxon>
        <taxon>Cinnamomum</taxon>
    </lineage>
</organism>
<evidence type="ECO:0000259" key="2">
    <source>
        <dbReference type="PROSITE" id="PS50011"/>
    </source>
</evidence>
<dbReference type="EMBL" id="QPKB01000003">
    <property type="protein sequence ID" value="RWR79512.1"/>
    <property type="molecule type" value="Genomic_DNA"/>
</dbReference>
<gene>
    <name evidence="3" type="ORF">CKAN_00808600</name>
</gene>
<dbReference type="OrthoDB" id="10261027at2759"/>
<keyword evidence="3" id="KW-0808">Transferase</keyword>
<feature type="domain" description="Protein kinase" evidence="2">
    <location>
        <begin position="176"/>
        <end position="414"/>
    </location>
</feature>
<dbReference type="AlphaFoldDB" id="A0A3S3MU00"/>
<dbReference type="InterPro" id="IPR011009">
    <property type="entry name" value="Kinase-like_dom_sf"/>
</dbReference>
<dbReference type="PROSITE" id="PS00107">
    <property type="entry name" value="PROTEIN_KINASE_ATP"/>
    <property type="match status" value="1"/>
</dbReference>